<evidence type="ECO:0000256" key="4">
    <source>
        <dbReference type="ARBA" id="ARBA00022679"/>
    </source>
</evidence>
<name>A0A7C3Z322_UNCW3</name>
<evidence type="ECO:0000256" key="5">
    <source>
        <dbReference type="ARBA" id="ARBA00022741"/>
    </source>
</evidence>
<feature type="transmembrane region" description="Helical" evidence="9">
    <location>
        <begin position="14"/>
        <end position="32"/>
    </location>
</feature>
<organism evidence="11">
    <name type="scientific">candidate division WOR-3 bacterium</name>
    <dbReference type="NCBI Taxonomy" id="2052148"/>
    <lineage>
        <taxon>Bacteria</taxon>
        <taxon>Bacteria division WOR-3</taxon>
    </lineage>
</organism>
<evidence type="ECO:0000256" key="6">
    <source>
        <dbReference type="ARBA" id="ARBA00022777"/>
    </source>
</evidence>
<gene>
    <name evidence="11" type="ORF">ENX07_05040</name>
</gene>
<dbReference type="GO" id="GO:0004673">
    <property type="term" value="F:protein histidine kinase activity"/>
    <property type="evidence" value="ECO:0007669"/>
    <property type="project" value="UniProtKB-EC"/>
</dbReference>
<keyword evidence="6 11" id="KW-0418">Kinase</keyword>
<proteinExistence type="predicted"/>
<feature type="transmembrane region" description="Helical" evidence="9">
    <location>
        <begin position="153"/>
        <end position="176"/>
    </location>
</feature>
<dbReference type="GO" id="GO:0000160">
    <property type="term" value="P:phosphorelay signal transduction system"/>
    <property type="evidence" value="ECO:0007669"/>
    <property type="project" value="UniProtKB-KW"/>
</dbReference>
<evidence type="ECO:0000256" key="1">
    <source>
        <dbReference type="ARBA" id="ARBA00000085"/>
    </source>
</evidence>
<dbReference type="PANTHER" id="PTHR43065">
    <property type="entry name" value="SENSOR HISTIDINE KINASE"/>
    <property type="match status" value="1"/>
</dbReference>
<evidence type="ECO:0000256" key="8">
    <source>
        <dbReference type="ARBA" id="ARBA00023012"/>
    </source>
</evidence>
<evidence type="ECO:0000256" key="9">
    <source>
        <dbReference type="SAM" id="Phobius"/>
    </source>
</evidence>
<comment type="catalytic activity">
    <reaction evidence="1">
        <text>ATP + protein L-histidine = ADP + protein N-phospho-L-histidine.</text>
        <dbReference type="EC" id="2.7.13.3"/>
    </reaction>
</comment>
<feature type="domain" description="Histidine kinase" evidence="10">
    <location>
        <begin position="191"/>
        <end position="395"/>
    </location>
</feature>
<accession>A0A7C3Z322</accession>
<keyword evidence="9" id="KW-1133">Transmembrane helix</keyword>
<protein>
    <recommendedName>
        <fullName evidence="2">histidine kinase</fullName>
        <ecNumber evidence="2">2.7.13.3</ecNumber>
    </recommendedName>
</protein>
<dbReference type="SMART" id="SM00387">
    <property type="entry name" value="HATPase_c"/>
    <property type="match status" value="1"/>
</dbReference>
<evidence type="ECO:0000313" key="11">
    <source>
        <dbReference type="EMBL" id="HGE99419.1"/>
    </source>
</evidence>
<reference evidence="11" key="1">
    <citation type="journal article" date="2020" name="mSystems">
        <title>Genome- and Community-Level Interaction Insights into Carbon Utilization and Element Cycling Functions of Hydrothermarchaeota in Hydrothermal Sediment.</title>
        <authorList>
            <person name="Zhou Z."/>
            <person name="Liu Y."/>
            <person name="Xu W."/>
            <person name="Pan J."/>
            <person name="Luo Z.H."/>
            <person name="Li M."/>
        </authorList>
    </citation>
    <scope>NUCLEOTIDE SEQUENCE [LARGE SCALE GENOMIC DNA]</scope>
    <source>
        <strain evidence="11">SpSt-906</strain>
    </source>
</reference>
<evidence type="ECO:0000256" key="2">
    <source>
        <dbReference type="ARBA" id="ARBA00012438"/>
    </source>
</evidence>
<sequence>MPTKMRSKGFGKKFIIVYFIIGSFLFALFWFFSSSFLLRRLTEETEVRSRIYAEYMSRITETEEVSSPALDIIFEEVIKKIDFPILITDDKGEVTSYRNLGKNLTKEKLNKIKERLKKEKKPIPLTFVDENGRTQFLGEIYYGSSKTAKLVSLFPYLQVLLLLAFLLIGLWSIIVYKRREEEKVWTFLAKEAAHQLATPLSSFAGWLENLRATTGDREKIIEEMAEDVLKMQKVLERFARIGQPPKLSLSSIKKVIEETFYFIEKRAPQNIRMIIDVKDDAILLLDEVLLSWSLENILKNSIDAIGKESGVVTVSGQRVSNLPYYEILVTDTGEGVPKEKVKDIFKPGITTKKYGWGVGLALAKRIVEEYHKGKITLVETKKGKTVFSILLPLKEK</sequence>
<dbReference type="Gene3D" id="3.30.565.10">
    <property type="entry name" value="Histidine kinase-like ATPase, C-terminal domain"/>
    <property type="match status" value="1"/>
</dbReference>
<keyword evidence="5" id="KW-0547">Nucleotide-binding</keyword>
<dbReference type="AlphaFoldDB" id="A0A7C3Z322"/>
<comment type="caution">
    <text evidence="11">The sequence shown here is derived from an EMBL/GenBank/DDBJ whole genome shotgun (WGS) entry which is preliminary data.</text>
</comment>
<evidence type="ECO:0000256" key="3">
    <source>
        <dbReference type="ARBA" id="ARBA00022553"/>
    </source>
</evidence>
<dbReference type="Pfam" id="PF02518">
    <property type="entry name" value="HATPase_c"/>
    <property type="match status" value="1"/>
</dbReference>
<keyword evidence="3" id="KW-0597">Phosphoprotein</keyword>
<dbReference type="InterPro" id="IPR005467">
    <property type="entry name" value="His_kinase_dom"/>
</dbReference>
<dbReference type="InterPro" id="IPR036890">
    <property type="entry name" value="HATPase_C_sf"/>
</dbReference>
<keyword evidence="9" id="KW-0472">Membrane</keyword>
<dbReference type="InterPro" id="IPR004358">
    <property type="entry name" value="Sig_transdc_His_kin-like_C"/>
</dbReference>
<dbReference type="PROSITE" id="PS50109">
    <property type="entry name" value="HIS_KIN"/>
    <property type="match status" value="1"/>
</dbReference>
<evidence type="ECO:0000256" key="7">
    <source>
        <dbReference type="ARBA" id="ARBA00022840"/>
    </source>
</evidence>
<dbReference type="GO" id="GO:0005524">
    <property type="term" value="F:ATP binding"/>
    <property type="evidence" value="ECO:0007669"/>
    <property type="project" value="UniProtKB-KW"/>
</dbReference>
<dbReference type="EMBL" id="DTMQ01000035">
    <property type="protein sequence ID" value="HGE99419.1"/>
    <property type="molecule type" value="Genomic_DNA"/>
</dbReference>
<keyword evidence="4" id="KW-0808">Transferase</keyword>
<keyword evidence="8" id="KW-0902">Two-component regulatory system</keyword>
<keyword evidence="9" id="KW-0812">Transmembrane</keyword>
<dbReference type="PRINTS" id="PR00344">
    <property type="entry name" value="BCTRLSENSOR"/>
</dbReference>
<dbReference type="EC" id="2.7.13.3" evidence="2"/>
<dbReference type="SUPFAM" id="SSF55874">
    <property type="entry name" value="ATPase domain of HSP90 chaperone/DNA topoisomerase II/histidine kinase"/>
    <property type="match status" value="1"/>
</dbReference>
<keyword evidence="7" id="KW-0067">ATP-binding</keyword>
<dbReference type="InterPro" id="IPR003594">
    <property type="entry name" value="HATPase_dom"/>
</dbReference>
<dbReference type="PANTHER" id="PTHR43065:SF10">
    <property type="entry name" value="PEROXIDE STRESS-ACTIVATED HISTIDINE KINASE MAK3"/>
    <property type="match status" value="1"/>
</dbReference>
<evidence type="ECO:0000259" key="10">
    <source>
        <dbReference type="PROSITE" id="PS50109"/>
    </source>
</evidence>